<keyword evidence="2" id="KW-1185">Reference proteome</keyword>
<proteinExistence type="predicted"/>
<protein>
    <submittedName>
        <fullName evidence="1">Uncharacterized protein</fullName>
    </submittedName>
</protein>
<sequence>MALHDPRRPGLLTPLSNFPSLFLPPLGTTSVVVEGHIPYEGLQPPVIPVEDPDHSLRGEVYEVGEEVDVRRLDCTLRKFSEWTRGRVIKKGHSRFFLGAVIAYLEVELYLKASETSRYATGGTFRAHPLLGEAHRLKSPFPTFSFEQALNRYRRIRTVFAKATVRPHGLRRPPLTIWTPAVLDTHSDTFQGPFPVTFFPGSLAAEDYGHSKHGKPIPLRVCDLFQALEVLPYTRGTAMALRANGQVIDVTSRL</sequence>
<evidence type="ECO:0000313" key="1">
    <source>
        <dbReference type="EMBL" id="KDQ52068.1"/>
    </source>
</evidence>
<dbReference type="HOGENOM" id="CLU_1098630_0_0_1"/>
<organism evidence="1 2">
    <name type="scientific">Jaapia argillacea MUCL 33604</name>
    <dbReference type="NCBI Taxonomy" id="933084"/>
    <lineage>
        <taxon>Eukaryota</taxon>
        <taxon>Fungi</taxon>
        <taxon>Dikarya</taxon>
        <taxon>Basidiomycota</taxon>
        <taxon>Agaricomycotina</taxon>
        <taxon>Agaricomycetes</taxon>
        <taxon>Agaricomycetidae</taxon>
        <taxon>Jaapiales</taxon>
        <taxon>Jaapiaceae</taxon>
        <taxon>Jaapia</taxon>
    </lineage>
</organism>
<gene>
    <name evidence="1" type="ORF">JAAARDRAFT_62074</name>
</gene>
<dbReference type="Proteomes" id="UP000027265">
    <property type="component" value="Unassembled WGS sequence"/>
</dbReference>
<evidence type="ECO:0000313" key="2">
    <source>
        <dbReference type="Proteomes" id="UP000027265"/>
    </source>
</evidence>
<accession>A0A067PAW9</accession>
<dbReference type="AlphaFoldDB" id="A0A067PAW9"/>
<dbReference type="EMBL" id="KL197742">
    <property type="protein sequence ID" value="KDQ52068.1"/>
    <property type="molecule type" value="Genomic_DNA"/>
</dbReference>
<reference evidence="2" key="1">
    <citation type="journal article" date="2014" name="Proc. Natl. Acad. Sci. U.S.A.">
        <title>Extensive sampling of basidiomycete genomes demonstrates inadequacy of the white-rot/brown-rot paradigm for wood decay fungi.</title>
        <authorList>
            <person name="Riley R."/>
            <person name="Salamov A.A."/>
            <person name="Brown D.W."/>
            <person name="Nagy L.G."/>
            <person name="Floudas D."/>
            <person name="Held B.W."/>
            <person name="Levasseur A."/>
            <person name="Lombard V."/>
            <person name="Morin E."/>
            <person name="Otillar R."/>
            <person name="Lindquist E.A."/>
            <person name="Sun H."/>
            <person name="LaButti K.M."/>
            <person name="Schmutz J."/>
            <person name="Jabbour D."/>
            <person name="Luo H."/>
            <person name="Baker S.E."/>
            <person name="Pisabarro A.G."/>
            <person name="Walton J.D."/>
            <person name="Blanchette R.A."/>
            <person name="Henrissat B."/>
            <person name="Martin F."/>
            <person name="Cullen D."/>
            <person name="Hibbett D.S."/>
            <person name="Grigoriev I.V."/>
        </authorList>
    </citation>
    <scope>NUCLEOTIDE SEQUENCE [LARGE SCALE GENOMIC DNA]</scope>
    <source>
        <strain evidence="2">MUCL 33604</strain>
    </source>
</reference>
<name>A0A067PAW9_9AGAM</name>
<dbReference type="InParanoid" id="A0A067PAW9"/>